<dbReference type="Gene3D" id="3.50.50.60">
    <property type="entry name" value="FAD/NAD(P)-binding domain"/>
    <property type="match status" value="1"/>
</dbReference>
<dbReference type="InterPro" id="IPR050407">
    <property type="entry name" value="Geranylgeranyl_reductase"/>
</dbReference>
<dbReference type="PANTHER" id="PTHR42685:SF22">
    <property type="entry name" value="CONDITIONED MEDIUM FACTOR RECEPTOR 1"/>
    <property type="match status" value="1"/>
</dbReference>
<feature type="domain" description="FAD-binding" evidence="3">
    <location>
        <begin position="6"/>
        <end position="305"/>
    </location>
</feature>
<dbReference type="InterPro" id="IPR036188">
    <property type="entry name" value="FAD/NAD-bd_sf"/>
</dbReference>
<dbReference type="InterPro" id="IPR002938">
    <property type="entry name" value="FAD-bd"/>
</dbReference>
<dbReference type="EMBL" id="PDWW01000007">
    <property type="protein sequence ID" value="KAF1725798.1"/>
    <property type="molecule type" value="Genomic_DNA"/>
</dbReference>
<dbReference type="PRINTS" id="PR00420">
    <property type="entry name" value="RNGMNOXGNASE"/>
</dbReference>
<dbReference type="Pfam" id="PF01494">
    <property type="entry name" value="FAD_binding_3"/>
    <property type="match status" value="1"/>
</dbReference>
<reference evidence="4 5" key="1">
    <citation type="submission" date="2017-10" db="EMBL/GenBank/DDBJ databases">
        <title>Whole genome sequencing of members of genus Pseudoxanthomonas.</title>
        <authorList>
            <person name="Kumar S."/>
            <person name="Bansal K."/>
            <person name="Kaur A."/>
            <person name="Patil P."/>
            <person name="Sharma S."/>
            <person name="Patil P.B."/>
        </authorList>
    </citation>
    <scope>NUCLEOTIDE SEQUENCE [LARGE SCALE GENOMIC DNA]</scope>
    <source>
        <strain evidence="4 5">DSM 17109</strain>
    </source>
</reference>
<comment type="caution">
    <text evidence="4">The sequence shown here is derived from an EMBL/GenBank/DDBJ whole genome shotgun (WGS) entry which is preliminary data.</text>
</comment>
<keyword evidence="5" id="KW-1185">Reference proteome</keyword>
<dbReference type="Proteomes" id="UP000781710">
    <property type="component" value="Unassembled WGS sequence"/>
</dbReference>
<evidence type="ECO:0000259" key="3">
    <source>
        <dbReference type="Pfam" id="PF01494"/>
    </source>
</evidence>
<proteinExistence type="inferred from homology"/>
<dbReference type="PROSITE" id="PS51257">
    <property type="entry name" value="PROKAR_LIPOPROTEIN"/>
    <property type="match status" value="1"/>
</dbReference>
<dbReference type="RefSeq" id="WP_162337254.1">
    <property type="nucleotide sequence ID" value="NZ_JBHSRQ010000011.1"/>
</dbReference>
<evidence type="ECO:0000313" key="5">
    <source>
        <dbReference type="Proteomes" id="UP000781710"/>
    </source>
</evidence>
<evidence type="ECO:0000313" key="4">
    <source>
        <dbReference type="EMBL" id="KAF1725798.1"/>
    </source>
</evidence>
<comment type="similarity">
    <text evidence="1">Belongs to the CbrA family.</text>
</comment>
<organism evidence="4 5">
    <name type="scientific">Pseudoxanthomonas japonensis</name>
    <dbReference type="NCBI Taxonomy" id="69284"/>
    <lineage>
        <taxon>Bacteria</taxon>
        <taxon>Pseudomonadati</taxon>
        <taxon>Pseudomonadota</taxon>
        <taxon>Gammaproteobacteria</taxon>
        <taxon>Lysobacterales</taxon>
        <taxon>Lysobacteraceae</taxon>
        <taxon>Pseudoxanthomonas</taxon>
    </lineage>
</organism>
<accession>A0ABQ6ZIF9</accession>
<evidence type="ECO:0000256" key="1">
    <source>
        <dbReference type="ARBA" id="ARBA00038079"/>
    </source>
</evidence>
<name>A0ABQ6ZIF9_9GAMM</name>
<sequence length="370" mass="39772">MQDDRYDVIVVGAGFAGLACAHELATRGLRVCVIDRKQDLGERMHTTGILVQEACDAPLLAGLPPSLLRAVPHVRLYAPNLRSVRLGADGYRFYTTDTPALMRGMGEHVETCGVELRRGQAFRNATRTATGWHVDGVGHTRVLVGADGARSRVAQRLGLGQVTQFLHGVEYEFDGMALREPDALHCFISKRFAPGYLGWVAQTPTGVQAGLARRYRSGSKQAPDMAGFLAHVATMTGLDAARRPDSVRAGLIPCGGPVAPMQADGVALVGDAAGMVSPLTAGGIHSGLRHGAAIGRMLAARLSGRETSNAPLTPPVPGFAFKRLLRWTFDHAQWDLPIDLLLTAPPMRRMVEQLCFHQRGEQVPDPDAPD</sequence>
<dbReference type="PANTHER" id="PTHR42685">
    <property type="entry name" value="GERANYLGERANYL DIPHOSPHATE REDUCTASE"/>
    <property type="match status" value="1"/>
</dbReference>
<dbReference type="SUPFAM" id="SSF51905">
    <property type="entry name" value="FAD/NAD(P)-binding domain"/>
    <property type="match status" value="1"/>
</dbReference>
<protein>
    <recommendedName>
        <fullName evidence="2">Protein CbrA</fullName>
    </recommendedName>
</protein>
<evidence type="ECO:0000256" key="2">
    <source>
        <dbReference type="ARBA" id="ARBA00040363"/>
    </source>
</evidence>
<gene>
    <name evidence="4" type="ORF">CSC78_07325</name>
</gene>